<keyword evidence="2" id="KW-0812">Transmembrane</keyword>
<evidence type="ECO:0000256" key="2">
    <source>
        <dbReference type="SAM" id="Phobius"/>
    </source>
</evidence>
<feature type="region of interest" description="Disordered" evidence="1">
    <location>
        <begin position="10"/>
        <end position="30"/>
    </location>
</feature>
<keyword evidence="2" id="KW-1133">Transmembrane helix</keyword>
<dbReference type="Proteomes" id="UP001267878">
    <property type="component" value="Unassembled WGS sequence"/>
</dbReference>
<feature type="compositionally biased region" description="Low complexity" evidence="1">
    <location>
        <begin position="130"/>
        <end position="140"/>
    </location>
</feature>
<reference evidence="4 5" key="1">
    <citation type="submission" date="2023-07" db="EMBL/GenBank/DDBJ databases">
        <title>Sorghum-associated microbial communities from plants grown in Nebraska, USA.</title>
        <authorList>
            <person name="Schachtman D."/>
        </authorList>
    </citation>
    <scope>NUCLEOTIDE SEQUENCE [LARGE SCALE GENOMIC DNA]</scope>
    <source>
        <strain evidence="4 5">BE187</strain>
    </source>
</reference>
<dbReference type="EMBL" id="JAVDVW010000001">
    <property type="protein sequence ID" value="MDR7099500.1"/>
    <property type="molecule type" value="Genomic_DNA"/>
</dbReference>
<feature type="transmembrane region" description="Helical" evidence="2">
    <location>
        <begin position="43"/>
        <end position="62"/>
    </location>
</feature>
<dbReference type="Pfam" id="PF16537">
    <property type="entry name" value="T2SSB"/>
    <property type="match status" value="1"/>
</dbReference>
<feature type="compositionally biased region" description="Polar residues" evidence="1">
    <location>
        <begin position="164"/>
        <end position="173"/>
    </location>
</feature>
<proteinExistence type="predicted"/>
<sequence>MSLILEALRRSEAERRRGQTPDLLSDATPVAPTAATATRHRNASIAVAAAALATLLLLAWWLRPALVEPATSPTASEPTVPAVVSPPASLPLQPRASAPVTTAATGAVTMASAAPLAPPPVASPRPRPPSAVAATPNNPEPASVAAAVVPAPLQAPTRVVSEPPATTAQPSFTSPDLPLRLSDLSSDERQQLPALKVSMHMWAPDAADRFAIIDGTRVNQGDRLGEATVESIQNDGVILTWRGRRLRLPIR</sequence>
<accession>A0ABU1VQA1</accession>
<name>A0ABU1VQA1_9GAMM</name>
<comment type="caution">
    <text evidence="4">The sequence shown here is derived from an EMBL/GenBank/DDBJ whole genome shotgun (WGS) entry which is preliminary data.</text>
</comment>
<evidence type="ECO:0000256" key="1">
    <source>
        <dbReference type="SAM" id="MobiDB-lite"/>
    </source>
</evidence>
<organism evidence="4 5">
    <name type="scientific">Agrilutibacter niabensis</name>
    <dbReference type="NCBI Taxonomy" id="380628"/>
    <lineage>
        <taxon>Bacteria</taxon>
        <taxon>Pseudomonadati</taxon>
        <taxon>Pseudomonadota</taxon>
        <taxon>Gammaproteobacteria</taxon>
        <taxon>Lysobacterales</taxon>
        <taxon>Lysobacteraceae</taxon>
        <taxon>Agrilutibacter</taxon>
    </lineage>
</organism>
<protein>
    <submittedName>
        <fullName evidence="4">General secretion pathway protein B</fullName>
    </submittedName>
</protein>
<evidence type="ECO:0000259" key="3">
    <source>
        <dbReference type="Pfam" id="PF16537"/>
    </source>
</evidence>
<feature type="compositionally biased region" description="Pro residues" evidence="1">
    <location>
        <begin position="116"/>
        <end position="129"/>
    </location>
</feature>
<dbReference type="RefSeq" id="WP_310053694.1">
    <property type="nucleotide sequence ID" value="NZ_JAVDVW010000001.1"/>
</dbReference>
<feature type="region of interest" description="Disordered" evidence="1">
    <location>
        <begin position="158"/>
        <end position="177"/>
    </location>
</feature>
<keyword evidence="2" id="KW-0472">Membrane</keyword>
<gene>
    <name evidence="4" type="ORF">J2X04_001847</name>
</gene>
<feature type="region of interest" description="Disordered" evidence="1">
    <location>
        <begin position="116"/>
        <end position="140"/>
    </location>
</feature>
<keyword evidence="5" id="KW-1185">Reference proteome</keyword>
<feature type="domain" description="Type II secretion system protein GspB C-terminal" evidence="3">
    <location>
        <begin position="192"/>
        <end position="249"/>
    </location>
</feature>
<evidence type="ECO:0000313" key="5">
    <source>
        <dbReference type="Proteomes" id="UP001267878"/>
    </source>
</evidence>
<evidence type="ECO:0000313" key="4">
    <source>
        <dbReference type="EMBL" id="MDR7099500.1"/>
    </source>
</evidence>
<dbReference type="InterPro" id="IPR032389">
    <property type="entry name" value="GspB_C"/>
</dbReference>
<feature type="compositionally biased region" description="Basic and acidic residues" evidence="1">
    <location>
        <begin position="10"/>
        <end position="19"/>
    </location>
</feature>